<reference evidence="1 2" key="1">
    <citation type="journal article" date="2021" name="BMC Biol.">
        <title>Horizontally acquired antibacterial genes associated with adaptive radiation of ladybird beetles.</title>
        <authorList>
            <person name="Li H.S."/>
            <person name="Tang X.F."/>
            <person name="Huang Y.H."/>
            <person name="Xu Z.Y."/>
            <person name="Chen M.L."/>
            <person name="Du X.Y."/>
            <person name="Qiu B.Y."/>
            <person name="Chen P.T."/>
            <person name="Zhang W."/>
            <person name="Slipinski A."/>
            <person name="Escalona H.E."/>
            <person name="Waterhouse R.M."/>
            <person name="Zwick A."/>
            <person name="Pang H."/>
        </authorList>
    </citation>
    <scope>NUCLEOTIDE SEQUENCE [LARGE SCALE GENOMIC DNA]</scope>
    <source>
        <strain evidence="1">SYSU2018</strain>
    </source>
</reference>
<dbReference type="AlphaFoldDB" id="A0ABD2N971"/>
<keyword evidence="2" id="KW-1185">Reference proteome</keyword>
<dbReference type="Gene3D" id="2.60.40.150">
    <property type="entry name" value="C2 domain"/>
    <property type="match status" value="1"/>
</dbReference>
<dbReference type="InterPro" id="IPR035892">
    <property type="entry name" value="C2_domain_sf"/>
</dbReference>
<evidence type="ECO:0000313" key="2">
    <source>
        <dbReference type="Proteomes" id="UP001516400"/>
    </source>
</evidence>
<organism evidence="1 2">
    <name type="scientific">Cryptolaemus montrouzieri</name>
    <dbReference type="NCBI Taxonomy" id="559131"/>
    <lineage>
        <taxon>Eukaryota</taxon>
        <taxon>Metazoa</taxon>
        <taxon>Ecdysozoa</taxon>
        <taxon>Arthropoda</taxon>
        <taxon>Hexapoda</taxon>
        <taxon>Insecta</taxon>
        <taxon>Pterygota</taxon>
        <taxon>Neoptera</taxon>
        <taxon>Endopterygota</taxon>
        <taxon>Coleoptera</taxon>
        <taxon>Polyphaga</taxon>
        <taxon>Cucujiformia</taxon>
        <taxon>Coccinelloidea</taxon>
        <taxon>Coccinellidae</taxon>
        <taxon>Scymninae</taxon>
        <taxon>Scymnini</taxon>
        <taxon>Cryptolaemus</taxon>
    </lineage>
</organism>
<evidence type="ECO:0000313" key="1">
    <source>
        <dbReference type="EMBL" id="KAL3275052.1"/>
    </source>
</evidence>
<accession>A0ABD2N971</accession>
<protein>
    <submittedName>
        <fullName evidence="1">Uncharacterized protein</fullName>
    </submittedName>
</protein>
<proteinExistence type="predicted"/>
<gene>
    <name evidence="1" type="ORF">HHI36_019824</name>
</gene>
<comment type="caution">
    <text evidence="1">The sequence shown here is derived from an EMBL/GenBank/DDBJ whole genome shotgun (WGS) entry which is preliminary data.</text>
</comment>
<dbReference type="EMBL" id="JABFTP020000083">
    <property type="protein sequence ID" value="KAL3275052.1"/>
    <property type="molecule type" value="Genomic_DNA"/>
</dbReference>
<sequence>MEVLLKIWDDIPSNKNILCINNFMKYSVLQVLNHTELSPFQEGKYNGGFLFQIFDWPVCRPVEESETLQIDLFSRNRVFSDKLIGSYALFLQGAVKEGRLTVADTLLDPNNQSLPVSSF</sequence>
<name>A0ABD2N971_9CUCU</name>
<dbReference type="Proteomes" id="UP001516400">
    <property type="component" value="Unassembled WGS sequence"/>
</dbReference>